<organism evidence="1 2">
    <name type="scientific">Moraxella caprae</name>
    <dbReference type="NCBI Taxonomy" id="90240"/>
    <lineage>
        <taxon>Bacteria</taxon>
        <taxon>Pseudomonadati</taxon>
        <taxon>Pseudomonadota</taxon>
        <taxon>Gammaproteobacteria</taxon>
        <taxon>Moraxellales</taxon>
        <taxon>Moraxellaceae</taxon>
        <taxon>Moraxella</taxon>
    </lineage>
</organism>
<sequence length="66" mass="6662">MSGFGGGSLLVALIPTALEAVLAEATYAKLVEGIIAKNLARAGLFNGAVGGYLWWNVPSSHGASCV</sequence>
<dbReference type="EMBL" id="UGQB01000004">
    <property type="protein sequence ID" value="STZ09561.1"/>
    <property type="molecule type" value="Genomic_DNA"/>
</dbReference>
<name>A0A378R4Q0_9GAMM</name>
<dbReference type="Proteomes" id="UP000254065">
    <property type="component" value="Unassembled WGS sequence"/>
</dbReference>
<evidence type="ECO:0000313" key="1">
    <source>
        <dbReference type="EMBL" id="STZ09561.1"/>
    </source>
</evidence>
<dbReference type="AlphaFoldDB" id="A0A378R4Q0"/>
<evidence type="ECO:0000313" key="2">
    <source>
        <dbReference type="Proteomes" id="UP000254065"/>
    </source>
</evidence>
<protein>
    <submittedName>
        <fullName evidence="1">Uncharacterized protein</fullName>
    </submittedName>
</protein>
<keyword evidence="2" id="KW-1185">Reference proteome</keyword>
<gene>
    <name evidence="1" type="ORF">NCTC12877_02582</name>
</gene>
<reference evidence="1 2" key="1">
    <citation type="submission" date="2018-06" db="EMBL/GenBank/DDBJ databases">
        <authorList>
            <consortium name="Pathogen Informatics"/>
            <person name="Doyle S."/>
        </authorList>
    </citation>
    <scope>NUCLEOTIDE SEQUENCE [LARGE SCALE GENOMIC DNA]</scope>
    <source>
        <strain evidence="1 2">NCTC12877</strain>
    </source>
</reference>
<accession>A0A378R4Q0</accession>
<proteinExistence type="predicted"/>